<keyword evidence="2" id="KW-0378">Hydrolase</keyword>
<evidence type="ECO:0000259" key="5">
    <source>
        <dbReference type="Pfam" id="PF22039"/>
    </source>
</evidence>
<dbReference type="RefSeq" id="WP_090246948.1">
    <property type="nucleotide sequence ID" value="NZ_FNOU01000028.1"/>
</dbReference>
<dbReference type="InterPro" id="IPR050287">
    <property type="entry name" value="MTA/SAH_deaminase"/>
</dbReference>
<dbReference type="NCBIfam" id="TIGR03314">
    <property type="entry name" value="Se_ssnA"/>
    <property type="match status" value="1"/>
</dbReference>
<sequence>MILIGNGRMITRAEATPFLEDGCVAVDGKTIAAVGTTAKMKKAYPDAQFIDARGGVIMPGLINAHNHIYSTFARGLSIDGHNPKNFMDILDGLWWTLDRNLNNDANKYSAYATYIDCIKQGVTTIFDHHASYGQTEGSLFTIADVAKELGLRTSLCYEVSDRDGEEKMKAAVKENVDFIKAAQADTSGMVHGMFGLHAAFTLSDETLDYCNAEKPEGAGYHVHVAEGLDDVYDSLKKYNKRVVNRLFDQNILGPNTLAVHCIHINGEEMEILKATDTMVVHNPESNMGNAVGCPPVLELMRRGLTLGLGTDGYTNDMIESYKVANILHKHYNCDPNVAWGEIPTMLFGNNAIIAERAFGKKLGVLEAGAAADVIVTDYIPTTPMNADNANSHILFGMCGRSTVTTMCNGKVLMQDRVLQGIDEEAVLAKGREEAQKLANRINKR</sequence>
<evidence type="ECO:0000256" key="2">
    <source>
        <dbReference type="ARBA" id="ARBA00022801"/>
    </source>
</evidence>
<dbReference type="InterPro" id="IPR006680">
    <property type="entry name" value="Amidohydro-rel"/>
</dbReference>
<dbReference type="GO" id="GO:0046872">
    <property type="term" value="F:metal ion binding"/>
    <property type="evidence" value="ECO:0007669"/>
    <property type="project" value="UniProtKB-KW"/>
</dbReference>
<organism evidence="6 7">
    <name type="scientific">Eubacterium barkeri</name>
    <name type="common">Clostridium barkeri</name>
    <dbReference type="NCBI Taxonomy" id="1528"/>
    <lineage>
        <taxon>Bacteria</taxon>
        <taxon>Bacillati</taxon>
        <taxon>Bacillota</taxon>
        <taxon>Clostridia</taxon>
        <taxon>Eubacteriales</taxon>
        <taxon>Eubacteriaceae</taxon>
        <taxon>Eubacterium</taxon>
    </lineage>
</organism>
<keyword evidence="1" id="KW-0479">Metal-binding</keyword>
<protein>
    <submittedName>
        <fullName evidence="6">Putative selenium metabolism protein SsnA</fullName>
    </submittedName>
</protein>
<dbReference type="PANTHER" id="PTHR43794">
    <property type="entry name" value="AMINOHYDROLASE SSNA-RELATED"/>
    <property type="match status" value="1"/>
</dbReference>
<dbReference type="STRING" id="1528.SAMN04488579_1283"/>
<dbReference type="AlphaFoldDB" id="A0A1H3J9D1"/>
<evidence type="ECO:0000313" key="7">
    <source>
        <dbReference type="Proteomes" id="UP000199652"/>
    </source>
</evidence>
<dbReference type="InterPro" id="IPR032466">
    <property type="entry name" value="Metal_Hydrolase"/>
</dbReference>
<dbReference type="Pfam" id="PF22039">
    <property type="entry name" value="HUTI_composite_bact"/>
    <property type="match status" value="1"/>
</dbReference>
<proteinExistence type="predicted"/>
<keyword evidence="3" id="KW-0862">Zinc</keyword>
<name>A0A1H3J9D1_EUBBA</name>
<dbReference type="GO" id="GO:0016810">
    <property type="term" value="F:hydrolase activity, acting on carbon-nitrogen (but not peptide) bonds"/>
    <property type="evidence" value="ECO:0007669"/>
    <property type="project" value="InterPro"/>
</dbReference>
<evidence type="ECO:0000259" key="4">
    <source>
        <dbReference type="Pfam" id="PF01979"/>
    </source>
</evidence>
<dbReference type="Proteomes" id="UP000199652">
    <property type="component" value="Unassembled WGS sequence"/>
</dbReference>
<gene>
    <name evidence="6" type="ORF">SAMN04488579_1283</name>
</gene>
<feature type="domain" description="Aminodeoxyfutalosine deaminase/Imidazolonepropionase-like composite" evidence="5">
    <location>
        <begin position="22"/>
        <end position="47"/>
    </location>
</feature>
<dbReference type="NCBIfam" id="NF005540">
    <property type="entry name" value="PRK07203.1"/>
    <property type="match status" value="1"/>
</dbReference>
<dbReference type="Gene3D" id="2.30.40.10">
    <property type="entry name" value="Urease, subunit C, domain 1"/>
    <property type="match status" value="1"/>
</dbReference>
<evidence type="ECO:0000313" key="6">
    <source>
        <dbReference type="EMBL" id="SDY36603.1"/>
    </source>
</evidence>
<dbReference type="EMBL" id="FNOU01000028">
    <property type="protein sequence ID" value="SDY36603.1"/>
    <property type="molecule type" value="Genomic_DNA"/>
</dbReference>
<reference evidence="7" key="1">
    <citation type="submission" date="2016-10" db="EMBL/GenBank/DDBJ databases">
        <authorList>
            <person name="Varghese N."/>
            <person name="Submissions S."/>
        </authorList>
    </citation>
    <scope>NUCLEOTIDE SEQUENCE [LARGE SCALE GENOMIC DNA]</scope>
    <source>
        <strain evidence="7">VPI 5359</strain>
    </source>
</reference>
<accession>A0A1H3J9D1</accession>
<dbReference type="PANTHER" id="PTHR43794:SF11">
    <property type="entry name" value="AMIDOHYDROLASE-RELATED DOMAIN-CONTAINING PROTEIN"/>
    <property type="match status" value="1"/>
</dbReference>
<feature type="domain" description="Amidohydrolase-related" evidence="4">
    <location>
        <begin position="56"/>
        <end position="411"/>
    </location>
</feature>
<evidence type="ECO:0000256" key="1">
    <source>
        <dbReference type="ARBA" id="ARBA00022723"/>
    </source>
</evidence>
<dbReference type="InterPro" id="IPR017700">
    <property type="entry name" value="Aminohydrolase_SsnA"/>
</dbReference>
<keyword evidence="7" id="KW-1185">Reference proteome</keyword>
<dbReference type="SUPFAM" id="SSF51556">
    <property type="entry name" value="Metallo-dependent hydrolases"/>
    <property type="match status" value="1"/>
</dbReference>
<dbReference type="SUPFAM" id="SSF51338">
    <property type="entry name" value="Composite domain of metallo-dependent hydrolases"/>
    <property type="match status" value="1"/>
</dbReference>
<dbReference type="Pfam" id="PF01979">
    <property type="entry name" value="Amidohydro_1"/>
    <property type="match status" value="1"/>
</dbReference>
<dbReference type="CDD" id="cd01298">
    <property type="entry name" value="ATZ_TRZ_like"/>
    <property type="match status" value="1"/>
</dbReference>
<dbReference type="OrthoDB" id="9807210at2"/>
<dbReference type="InterPro" id="IPR054418">
    <property type="entry name" value="MQNX/HUTI_composite_N"/>
</dbReference>
<dbReference type="InterPro" id="IPR011059">
    <property type="entry name" value="Metal-dep_hydrolase_composite"/>
</dbReference>
<dbReference type="Gene3D" id="3.20.20.140">
    <property type="entry name" value="Metal-dependent hydrolases"/>
    <property type="match status" value="1"/>
</dbReference>
<evidence type="ECO:0000256" key="3">
    <source>
        <dbReference type="ARBA" id="ARBA00022833"/>
    </source>
</evidence>